<dbReference type="Pfam" id="PF07687">
    <property type="entry name" value="M20_dimer"/>
    <property type="match status" value="1"/>
</dbReference>
<dbReference type="AlphaFoldDB" id="A0A6N2SVJ1"/>
<dbReference type="Pfam" id="PF01546">
    <property type="entry name" value="Peptidase_M20"/>
    <property type="match status" value="1"/>
</dbReference>
<accession>A0A6N2SVJ1</accession>
<feature type="domain" description="Peptidase M20 dimerisation" evidence="1">
    <location>
        <begin position="190"/>
        <end position="279"/>
    </location>
</feature>
<dbReference type="Gene3D" id="3.40.630.10">
    <property type="entry name" value="Zn peptidases"/>
    <property type="match status" value="1"/>
</dbReference>
<dbReference type="InterPro" id="IPR017145">
    <property type="entry name" value="Aminobenzoyl-glu_utiliz_pB"/>
</dbReference>
<dbReference type="InterPro" id="IPR052030">
    <property type="entry name" value="Peptidase_M20/M20A_hydrolases"/>
</dbReference>
<dbReference type="EC" id="3.5.1.-" evidence="2"/>
<dbReference type="GO" id="GO:0046657">
    <property type="term" value="P:folic acid catabolic process"/>
    <property type="evidence" value="ECO:0007669"/>
    <property type="project" value="TreeGrafter"/>
</dbReference>
<evidence type="ECO:0000259" key="1">
    <source>
        <dbReference type="Pfam" id="PF07687"/>
    </source>
</evidence>
<keyword evidence="2" id="KW-0378">Hydrolase</keyword>
<protein>
    <submittedName>
        <fullName evidence="2">p-aminobenzoyl-glutamate hydrolase subunit B</fullName>
        <ecNumber evidence="2">3.5.1.-</ecNumber>
    </submittedName>
</protein>
<gene>
    <name evidence="2" type="primary">abgB_10</name>
    <name evidence="2" type="ORF">AULFYP135_01118</name>
</gene>
<organism evidence="2">
    <name type="scientific">uncultured Anaerotruncus sp</name>
    <dbReference type="NCBI Taxonomy" id="905011"/>
    <lineage>
        <taxon>Bacteria</taxon>
        <taxon>Bacillati</taxon>
        <taxon>Bacillota</taxon>
        <taxon>Clostridia</taxon>
        <taxon>Eubacteriales</taxon>
        <taxon>Oscillospiraceae</taxon>
        <taxon>Anaerotruncus</taxon>
        <taxon>environmental samples</taxon>
    </lineage>
</organism>
<dbReference type="Gene3D" id="3.30.70.360">
    <property type="match status" value="1"/>
</dbReference>
<dbReference type="GO" id="GO:0005737">
    <property type="term" value="C:cytoplasm"/>
    <property type="evidence" value="ECO:0007669"/>
    <property type="project" value="TreeGrafter"/>
</dbReference>
<dbReference type="EMBL" id="CACRSL010000003">
    <property type="protein sequence ID" value="VYS97059.1"/>
    <property type="molecule type" value="Genomic_DNA"/>
</dbReference>
<dbReference type="FunFam" id="3.30.70.360:FF:000004">
    <property type="entry name" value="Peptidase M20 domain-containing protein 2"/>
    <property type="match status" value="1"/>
</dbReference>
<evidence type="ECO:0000313" key="2">
    <source>
        <dbReference type="EMBL" id="VYS97059.1"/>
    </source>
</evidence>
<proteinExistence type="predicted"/>
<dbReference type="SUPFAM" id="SSF55031">
    <property type="entry name" value="Bacterial exopeptidase dimerisation domain"/>
    <property type="match status" value="1"/>
</dbReference>
<dbReference type="SUPFAM" id="SSF53187">
    <property type="entry name" value="Zn-dependent exopeptidases"/>
    <property type="match status" value="1"/>
</dbReference>
<dbReference type="InterPro" id="IPR036264">
    <property type="entry name" value="Bact_exopeptidase_dim_dom"/>
</dbReference>
<dbReference type="InterPro" id="IPR011650">
    <property type="entry name" value="Peptidase_M20_dimer"/>
</dbReference>
<dbReference type="PIRSF" id="PIRSF037227">
    <property type="entry name" value="Aminobenzoyl-glu_utiliz_pB"/>
    <property type="match status" value="1"/>
</dbReference>
<dbReference type="InterPro" id="IPR017439">
    <property type="entry name" value="Amidohydrolase"/>
</dbReference>
<name>A0A6N2SVJ1_9FIRM</name>
<sequence>MEMNKNIEKWYELHTDEVNALSDDIWAHPEVGMQEHYAAKATAAFMRKYGFEVQELDAAMKGDEPNCVIAKWGSGKPVIGIIGELDALPGLGQEAVPYPSPKPGPGHGCGHNLMAAGCGAAACALKETMEAEGLKGTIVYLGCPAEETFEGKVHMIHNHLFDGIDVCLAWHPMGGAPKAVEICMNACTNMIISFKGRTAHAGGDPHNGRSALDAAELMNVGVQYLREHVTSDVRMHYIYLASGTAPNIVPDFASLNYFVRAQSAETCRDVVARVRKIAEGAAMMTETEVIFEQKAAAYDTMPNFTLNQAMYDSAIKIPEITYTEDEINFAKEVYRNATGKEADHDLLPTTIAPPTGTITSGGGSTDVGDVSYIIPTVQFFGHCRLTGCPSHHWSTTACTGMSIGHKAQIYSGKVLAQNAYDLLHHPEIIEKAWEEHRKNLEGRAPYHCWLDDID</sequence>
<dbReference type="NCBIfam" id="TIGR01891">
    <property type="entry name" value="amidohydrolases"/>
    <property type="match status" value="1"/>
</dbReference>
<reference evidence="2" key="1">
    <citation type="submission" date="2019-11" db="EMBL/GenBank/DDBJ databases">
        <authorList>
            <person name="Feng L."/>
        </authorList>
    </citation>
    <scope>NUCLEOTIDE SEQUENCE</scope>
    <source>
        <strain evidence="2">AundefinedLFYP135</strain>
    </source>
</reference>
<dbReference type="PANTHER" id="PTHR30575:SF0">
    <property type="entry name" value="XAA-ARG DIPEPTIDASE"/>
    <property type="match status" value="1"/>
</dbReference>
<dbReference type="InterPro" id="IPR002933">
    <property type="entry name" value="Peptidase_M20"/>
</dbReference>
<dbReference type="PANTHER" id="PTHR30575">
    <property type="entry name" value="PEPTIDASE M20"/>
    <property type="match status" value="1"/>
</dbReference>
<dbReference type="GO" id="GO:0071713">
    <property type="term" value="F:para-aminobenzoyl-glutamate hydrolase activity"/>
    <property type="evidence" value="ECO:0007669"/>
    <property type="project" value="TreeGrafter"/>
</dbReference>
<dbReference type="GO" id="GO:0016805">
    <property type="term" value="F:dipeptidase activity"/>
    <property type="evidence" value="ECO:0007669"/>
    <property type="project" value="TreeGrafter"/>
</dbReference>